<accession>A0A8S8ZAF4</accession>
<dbReference type="VEuPathDB" id="FungiDB:SMAC_08208"/>
<gene>
    <name evidence="2" type="ORF">SMACR_08208</name>
</gene>
<feature type="region of interest" description="Disordered" evidence="1">
    <location>
        <begin position="102"/>
        <end position="127"/>
    </location>
</feature>
<evidence type="ECO:0000256" key="1">
    <source>
        <dbReference type="SAM" id="MobiDB-lite"/>
    </source>
</evidence>
<dbReference type="PANTHER" id="PTHR37048:SF2">
    <property type="entry name" value="QUESTIONABLE PROTEIN"/>
    <property type="match status" value="1"/>
</dbReference>
<sequence>MLGCRLSTCNLAAQIRWLPQRDHIFKKRLPYWPIKPTPVHPDTKDLLELKDKRLMAREYSYVNSQGSCSIRYDILEPYIPEDPEDAWVLDEESYLKVTQGRDYSKFQSKSWRKEEEESLPPLPESVK</sequence>
<evidence type="ECO:0000313" key="2">
    <source>
        <dbReference type="EMBL" id="KAA8624131.1"/>
    </source>
</evidence>
<reference evidence="2 3" key="1">
    <citation type="submission" date="2017-07" db="EMBL/GenBank/DDBJ databases">
        <title>Genome sequence of the Sordaria macrospora wild type strain R19027.</title>
        <authorList>
            <person name="Nowrousian M."/>
            <person name="Teichert I."/>
            <person name="Kueck U."/>
        </authorList>
    </citation>
    <scope>NUCLEOTIDE SEQUENCE [LARGE SCALE GENOMIC DNA]</scope>
    <source>
        <strain evidence="2 3">R19027</strain>
        <tissue evidence="2">Mycelium</tissue>
    </source>
</reference>
<evidence type="ECO:0000313" key="3">
    <source>
        <dbReference type="Proteomes" id="UP000433876"/>
    </source>
</evidence>
<dbReference type="AlphaFoldDB" id="A0A8S8ZAF4"/>
<dbReference type="PANTHER" id="PTHR37048">
    <property type="entry name" value="QUESTIONABLE PROTEIN"/>
    <property type="match status" value="1"/>
</dbReference>
<dbReference type="EMBL" id="NMPR01000256">
    <property type="protein sequence ID" value="KAA8624131.1"/>
    <property type="molecule type" value="Genomic_DNA"/>
</dbReference>
<name>A0A8S8ZAF4_SORMA</name>
<dbReference type="Proteomes" id="UP000433876">
    <property type="component" value="Unassembled WGS sequence"/>
</dbReference>
<proteinExistence type="predicted"/>
<comment type="caution">
    <text evidence="2">The sequence shown here is derived from an EMBL/GenBank/DDBJ whole genome shotgun (WGS) entry which is preliminary data.</text>
</comment>
<protein>
    <submittedName>
        <fullName evidence="2">Uncharacterized protein</fullName>
    </submittedName>
</protein>
<organism evidence="2 3">
    <name type="scientific">Sordaria macrospora</name>
    <dbReference type="NCBI Taxonomy" id="5147"/>
    <lineage>
        <taxon>Eukaryota</taxon>
        <taxon>Fungi</taxon>
        <taxon>Dikarya</taxon>
        <taxon>Ascomycota</taxon>
        <taxon>Pezizomycotina</taxon>
        <taxon>Sordariomycetes</taxon>
        <taxon>Sordariomycetidae</taxon>
        <taxon>Sordariales</taxon>
        <taxon>Sordariaceae</taxon>
        <taxon>Sordaria</taxon>
    </lineage>
</organism>